<keyword evidence="1" id="KW-1133">Transmembrane helix</keyword>
<organism evidence="2 3">
    <name type="scientific">Lysinibacillus agricola</name>
    <dbReference type="NCBI Taxonomy" id="2590012"/>
    <lineage>
        <taxon>Bacteria</taxon>
        <taxon>Bacillati</taxon>
        <taxon>Bacillota</taxon>
        <taxon>Bacilli</taxon>
        <taxon>Bacillales</taxon>
        <taxon>Bacillaceae</taxon>
        <taxon>Lysinibacillus</taxon>
    </lineage>
</organism>
<keyword evidence="1" id="KW-0472">Membrane</keyword>
<dbReference type="EMBL" id="CP067341">
    <property type="protein sequence ID" value="QQP14981.1"/>
    <property type="molecule type" value="Genomic_DNA"/>
</dbReference>
<evidence type="ECO:0000313" key="2">
    <source>
        <dbReference type="EMBL" id="QQP14981.1"/>
    </source>
</evidence>
<feature type="transmembrane region" description="Helical" evidence="1">
    <location>
        <begin position="7"/>
        <end position="27"/>
    </location>
</feature>
<gene>
    <name evidence="2" type="ORF">FJQ98_14815</name>
</gene>
<keyword evidence="3" id="KW-1185">Reference proteome</keyword>
<evidence type="ECO:0008006" key="4">
    <source>
        <dbReference type="Google" id="ProtNLM"/>
    </source>
</evidence>
<name>A0ABX7AYN9_9BACI</name>
<accession>A0ABX7AYN9</accession>
<proteinExistence type="predicted"/>
<evidence type="ECO:0000313" key="3">
    <source>
        <dbReference type="Proteomes" id="UP000596049"/>
    </source>
</evidence>
<evidence type="ECO:0000256" key="1">
    <source>
        <dbReference type="SAM" id="Phobius"/>
    </source>
</evidence>
<protein>
    <recommendedName>
        <fullName evidence="4">Lipoprotein</fullName>
    </recommendedName>
</protein>
<feature type="transmembrane region" description="Helical" evidence="1">
    <location>
        <begin position="39"/>
        <end position="60"/>
    </location>
</feature>
<keyword evidence="1" id="KW-0812">Transmembrane</keyword>
<sequence length="264" mass="28805">MQKSLTSLGMITMLGVCFSPLLANWIWDDPFIIIGSSWFVPAIFASIALLILPPILSNVFGVGTVKKGQSAVGLITNIRQTGTVINNKPEVKLELMVIRQGHDKYPAKLRMIVSVANLPQFQPGSVIPLLISVKNPNKIGFDAKGHMNQNDLQSLFNEQLVKQGLSPELADIAQTGEKGLAKVMDVVPLGMAASGKVQLQLTLAVTKPNRETFKVTVQKELLVVNFARVQQGQIINVIYSPQDPAKLTIVLPVTEQEIRQTFGT</sequence>
<dbReference type="Proteomes" id="UP000596049">
    <property type="component" value="Chromosome"/>
</dbReference>
<reference evidence="2 3" key="1">
    <citation type="submission" date="2020-01" db="EMBL/GenBank/DDBJ databases">
        <authorList>
            <person name="Liu G."/>
            <person name="Liu B."/>
        </authorList>
    </citation>
    <scope>NUCLEOTIDE SEQUENCE [LARGE SCALE GENOMIC DNA]</scope>
    <source>
        <strain evidence="2 3">FJAT-51161</strain>
    </source>
</reference>